<organism evidence="3 4">
    <name type="scientific">Streptomyces rameus</name>
    <dbReference type="NCBI Taxonomy" id="68261"/>
    <lineage>
        <taxon>Bacteria</taxon>
        <taxon>Bacillati</taxon>
        <taxon>Actinomycetota</taxon>
        <taxon>Actinomycetes</taxon>
        <taxon>Kitasatosporales</taxon>
        <taxon>Streptomycetaceae</taxon>
        <taxon>Streptomyces</taxon>
    </lineage>
</organism>
<reference evidence="3 4" key="1">
    <citation type="journal article" date="2019" name="Int. J. Syst. Evol. Microbiol.">
        <title>The Global Catalogue of Microorganisms (GCM) 10K type strain sequencing project: providing services to taxonomists for standard genome sequencing and annotation.</title>
        <authorList>
            <consortium name="The Broad Institute Genomics Platform"/>
            <consortium name="The Broad Institute Genome Sequencing Center for Infectious Disease"/>
            <person name="Wu L."/>
            <person name="Ma J."/>
        </authorList>
    </citation>
    <scope>NUCLEOTIDE SEQUENCE [LARGE SCALE GENOMIC DNA]</scope>
    <source>
        <strain evidence="3 4">JCM 11574</strain>
    </source>
</reference>
<comment type="caution">
    <text evidence="3">The sequence shown here is derived from an EMBL/GenBank/DDBJ whole genome shotgun (WGS) entry which is preliminary data.</text>
</comment>
<accession>A0ABN3V3I3</accession>
<keyword evidence="2" id="KW-0812">Transmembrane</keyword>
<dbReference type="Proteomes" id="UP001500893">
    <property type="component" value="Unassembled WGS sequence"/>
</dbReference>
<feature type="transmembrane region" description="Helical" evidence="2">
    <location>
        <begin position="79"/>
        <end position="99"/>
    </location>
</feature>
<sequence length="195" mass="20828">MHRASGSVVKLAPPWERQPALLIVIAVRLRLKGMQEIIELFPEPDAERGIRRPHGPRTGSLPSPQRRPPDRLPGRRRGLVLAGCGVALLPWLVVLATSLPTTSRVSHWSAAWVGLDALEAVGLITTGLLATRGDRRLAPAAAATAALLTVDAWFDTMTAAGGSELRAALVMALFAELPLAAVCVRLAVRTLPRTP</sequence>
<evidence type="ECO:0000256" key="2">
    <source>
        <dbReference type="SAM" id="Phobius"/>
    </source>
</evidence>
<name>A0ABN3V3I3_9ACTN</name>
<keyword evidence="4" id="KW-1185">Reference proteome</keyword>
<protein>
    <submittedName>
        <fullName evidence="3">Uncharacterized protein</fullName>
    </submittedName>
</protein>
<keyword evidence="2" id="KW-1133">Transmembrane helix</keyword>
<feature type="transmembrane region" description="Helical" evidence="2">
    <location>
        <begin position="137"/>
        <end position="154"/>
    </location>
</feature>
<feature type="region of interest" description="Disordered" evidence="1">
    <location>
        <begin position="47"/>
        <end position="74"/>
    </location>
</feature>
<gene>
    <name evidence="3" type="ORF">GCM10010521_64670</name>
</gene>
<evidence type="ECO:0000313" key="4">
    <source>
        <dbReference type="Proteomes" id="UP001500893"/>
    </source>
</evidence>
<feature type="transmembrane region" description="Helical" evidence="2">
    <location>
        <begin position="166"/>
        <end position="188"/>
    </location>
</feature>
<dbReference type="EMBL" id="BAAAVM010000127">
    <property type="protein sequence ID" value="GAA2776982.1"/>
    <property type="molecule type" value="Genomic_DNA"/>
</dbReference>
<evidence type="ECO:0000256" key="1">
    <source>
        <dbReference type="SAM" id="MobiDB-lite"/>
    </source>
</evidence>
<feature type="transmembrane region" description="Helical" evidence="2">
    <location>
        <begin position="111"/>
        <end position="130"/>
    </location>
</feature>
<proteinExistence type="predicted"/>
<keyword evidence="2" id="KW-0472">Membrane</keyword>
<evidence type="ECO:0000313" key="3">
    <source>
        <dbReference type="EMBL" id="GAA2776982.1"/>
    </source>
</evidence>